<evidence type="ECO:0000313" key="1">
    <source>
        <dbReference type="EMBL" id="RXJ46045.1"/>
    </source>
</evidence>
<keyword evidence="2" id="KW-1185">Reference proteome</keyword>
<reference evidence="1 2" key="1">
    <citation type="submission" date="2019-01" db="EMBL/GenBank/DDBJ databases">
        <title>Genome sequence of the Antarctic species Gelidibacter gilvus ACAM 158(T).</title>
        <authorList>
            <person name="Bowman J.P."/>
        </authorList>
    </citation>
    <scope>NUCLEOTIDE SEQUENCE [LARGE SCALE GENOMIC DNA]</scope>
    <source>
        <strain evidence="1 2">IC158</strain>
    </source>
</reference>
<sequence length="416" mass="47526">MKTVLIIHPHWVPANLASVQRPRLMGNYLKQFGWHPLLLTVDSKYYEETPDPLIGKTVSKDIEVVYTKAYNVTKPRLIGDIGLRAFPFLKKEALRLCRERQIDFIWIPIPSFYTALLGRIVHDKTGIPYGIDYIDPWVRDITNQSDFRAKLSQAVARTLEPYAVKKAALITGVSTPYYQPVIDRNFKTPPVHAGMPYGFDPNDHEIELEGLKMPWDDQPDCKPWLYAGAFLPNSHLFVQSFFESVAALRADGKWDAAVRLYFVGTGSYPAKRITAYAKDYGLEDIVIEHRQRFPFLHILNFLSKADRVMLFGSTEIHYTASKTFQCLLSKRPLFSMLHAESSAVDVIREANADAFLMPYNDGDSKEVIVKKLRSILINFQHEVQWDLNLEHLGAYTCIQSAKVLAEAMDKALEIKN</sequence>
<evidence type="ECO:0008006" key="3">
    <source>
        <dbReference type="Google" id="ProtNLM"/>
    </source>
</evidence>
<dbReference type="EMBL" id="SDDZ01000008">
    <property type="protein sequence ID" value="RXJ46045.1"/>
    <property type="molecule type" value="Genomic_DNA"/>
</dbReference>
<comment type="caution">
    <text evidence="1">The sequence shown here is derived from an EMBL/GenBank/DDBJ whole genome shotgun (WGS) entry which is preliminary data.</text>
</comment>
<accession>A0A4Q0XDU6</accession>
<proteinExistence type="predicted"/>
<protein>
    <recommendedName>
        <fullName evidence="3">Glycosyltransferase</fullName>
    </recommendedName>
</protein>
<name>A0A4Q0XDU6_9FLAO</name>
<organism evidence="1 2">
    <name type="scientific">Gelidibacter gilvus</name>
    <dbReference type="NCBI Taxonomy" id="59602"/>
    <lineage>
        <taxon>Bacteria</taxon>
        <taxon>Pseudomonadati</taxon>
        <taxon>Bacteroidota</taxon>
        <taxon>Flavobacteriia</taxon>
        <taxon>Flavobacteriales</taxon>
        <taxon>Flavobacteriaceae</taxon>
        <taxon>Gelidibacter</taxon>
    </lineage>
</organism>
<dbReference type="SUPFAM" id="SSF53756">
    <property type="entry name" value="UDP-Glycosyltransferase/glycogen phosphorylase"/>
    <property type="match status" value="1"/>
</dbReference>
<gene>
    <name evidence="1" type="ORF">ESZ48_13200</name>
</gene>
<dbReference type="RefSeq" id="WP_129017975.1">
    <property type="nucleotide sequence ID" value="NZ_SDDZ01000008.1"/>
</dbReference>
<dbReference type="Proteomes" id="UP000289792">
    <property type="component" value="Unassembled WGS sequence"/>
</dbReference>
<dbReference type="OrthoDB" id="846071at2"/>
<evidence type="ECO:0000313" key="2">
    <source>
        <dbReference type="Proteomes" id="UP000289792"/>
    </source>
</evidence>
<dbReference type="AlphaFoldDB" id="A0A4Q0XDU6"/>